<dbReference type="EMBL" id="CAKLDM010000001">
    <property type="protein sequence ID" value="CAH0536827.1"/>
    <property type="molecule type" value="Genomic_DNA"/>
</dbReference>
<proteinExistence type="predicted"/>
<dbReference type="Proteomes" id="UP000838748">
    <property type="component" value="Unassembled WGS sequence"/>
</dbReference>
<reference evidence="1" key="1">
    <citation type="submission" date="2021-11" db="EMBL/GenBank/DDBJ databases">
        <authorList>
            <person name="Rodrigo-Torres L."/>
            <person name="Arahal R. D."/>
            <person name="Lucena T."/>
        </authorList>
    </citation>
    <scope>NUCLEOTIDE SEQUENCE</scope>
    <source>
        <strain evidence="1">CECT 7928</strain>
    </source>
</reference>
<accession>A0ABM9A0D5</accession>
<protein>
    <submittedName>
        <fullName evidence="1">Uncharacterized protein</fullName>
    </submittedName>
</protein>
<gene>
    <name evidence="1" type="ORF">VMF7928_00717</name>
</gene>
<sequence>MIVEPQQIIVALGVLEASAPSEQVKAPQLLKYSRVLAQLKDKNG</sequence>
<evidence type="ECO:0000313" key="1">
    <source>
        <dbReference type="EMBL" id="CAH0536827.1"/>
    </source>
</evidence>
<comment type="caution">
    <text evidence="1">The sequence shown here is derived from an EMBL/GenBank/DDBJ whole genome shotgun (WGS) entry which is preliminary data.</text>
</comment>
<evidence type="ECO:0000313" key="2">
    <source>
        <dbReference type="Proteomes" id="UP000838748"/>
    </source>
</evidence>
<keyword evidence="2" id="KW-1185">Reference proteome</keyword>
<name>A0ABM9A0D5_9VIBR</name>
<organism evidence="1 2">
    <name type="scientific">Vibrio marisflavi CECT 7928</name>
    <dbReference type="NCBI Taxonomy" id="634439"/>
    <lineage>
        <taxon>Bacteria</taxon>
        <taxon>Pseudomonadati</taxon>
        <taxon>Pseudomonadota</taxon>
        <taxon>Gammaproteobacteria</taxon>
        <taxon>Vibrionales</taxon>
        <taxon>Vibrionaceae</taxon>
        <taxon>Vibrio</taxon>
    </lineage>
</organism>